<dbReference type="KEGG" id="hcm:HCD_01740"/>
<evidence type="ECO:0000313" key="2">
    <source>
        <dbReference type="Proteomes" id="UP000005013"/>
    </source>
</evidence>
<name>I0ER11_HELCM</name>
<dbReference type="HOGENOM" id="CLU_2843817_0_0_7"/>
<proteinExistence type="predicted"/>
<dbReference type="PATRIC" id="fig|1163745.3.peg.368"/>
<reference evidence="1 2" key="1">
    <citation type="journal article" date="2013" name="PLoS ONE">
        <title>Sequence Divergence and Conservation in Genomes ofHelicobacter cetorum Strains from a Dolphin and a Whale.</title>
        <authorList>
            <person name="Kersulyte D."/>
            <person name="Rossi M."/>
            <person name="Berg D.E."/>
        </authorList>
    </citation>
    <scope>NUCLEOTIDE SEQUENCE [LARGE SCALE GENOMIC DNA]</scope>
    <source>
        <strain evidence="1 2">MIT 99-5656</strain>
    </source>
</reference>
<dbReference type="AlphaFoldDB" id="I0ER11"/>
<organism evidence="1 2">
    <name type="scientific">Helicobacter cetorum (strain ATCC BAA-540 / CCUG 52418 / MIT 99-5656)</name>
    <dbReference type="NCBI Taxonomy" id="1163745"/>
    <lineage>
        <taxon>Bacteria</taxon>
        <taxon>Pseudomonadati</taxon>
        <taxon>Campylobacterota</taxon>
        <taxon>Epsilonproteobacteria</taxon>
        <taxon>Campylobacterales</taxon>
        <taxon>Helicobacteraceae</taxon>
        <taxon>Helicobacter</taxon>
    </lineage>
</organism>
<protein>
    <submittedName>
        <fullName evidence="1">Uncharacterized protein</fullName>
    </submittedName>
</protein>
<sequence length="65" mass="7253">MLSNKKIEDYSNKIIETLVSPEKALKNFKKAIDLLDRVAASLNGGREICETPLAKARSFLTKAPY</sequence>
<keyword evidence="2" id="KW-1185">Reference proteome</keyword>
<accession>I0ER11</accession>
<gene>
    <name evidence="1" type="ordered locus">HCD_01740</name>
</gene>
<evidence type="ECO:0000313" key="1">
    <source>
        <dbReference type="EMBL" id="AFI05380.1"/>
    </source>
</evidence>
<dbReference type="EMBL" id="CP003481">
    <property type="protein sequence ID" value="AFI05380.1"/>
    <property type="molecule type" value="Genomic_DNA"/>
</dbReference>
<dbReference type="Proteomes" id="UP000005013">
    <property type="component" value="Chromosome"/>
</dbReference>